<evidence type="ECO:0000256" key="2">
    <source>
        <dbReference type="SAM" id="Phobius"/>
    </source>
</evidence>
<dbReference type="InterPro" id="IPR015943">
    <property type="entry name" value="WD40/YVTN_repeat-like_dom_sf"/>
</dbReference>
<evidence type="ECO:0000313" key="6">
    <source>
        <dbReference type="Proteomes" id="UP000808337"/>
    </source>
</evidence>
<evidence type="ECO:0000256" key="1">
    <source>
        <dbReference type="ARBA" id="ARBA00022553"/>
    </source>
</evidence>
<dbReference type="CDD" id="cd16917">
    <property type="entry name" value="HATPase_UhpB-NarQ-NarX-like"/>
    <property type="match status" value="1"/>
</dbReference>
<sequence length="1019" mass="117451">MAISGHLLFYSTYFSHSIRCVAFILLCVSSFVLSAQRLPKGESLTIEDGLSFRDVTAIAQDNQGLMWFGTRQGLNRYDGYRFTRFGNDRQADQFFPGENIQVEGIQFIYDNILYLISDHRLYSIQRNDFSQHDLTKELAIKGSVLQLKFSPDGSIWMVCEDATQQYLYHGDHLTALKEIAHVPRIRREFVTSLAIDTSGDVWWSTISQGLRQYNKQGDMLHEIKVDSFLWYGTMMYYTPVHVDSRNRIIIFPKSRYQIWWYHPEEKRYDVIADSLSTVASSFEEDKQHNLWFSSNVELLRWSPERVLTDYTSVLNETLQFGKIQDIYEDQTNMLWIATDNGLIKFPNQKQLFKSRFDVPGDAWGNAMRGIFEDKQGRIFAYCETGNPGLYYADTPNGPFYRSFIPIVGNPKLSPLDGTNHFIPDLDENVVWTLTDKLVKIDLDKKHVISMTDFSGTADTYWHNPFLRLKSKSFLLGSTLERMIIYNPETGERTKFLKETNTQFSSVHTECLLENSDGSVWVGTNNEGLYLISGQGNIIRHLTTGSTPALSNNHILVVHLGADSVLWIGTFGGGLNKFDLNNNSIQSFTIKDGLANENVVGILSDQIGNIWASTYNGLSCYRIKEGTFQNFFEDDGLSNNEFNYSSFFKDRNGVLWFGGMNGLQYFNPEDILEQRPNPPLTFTGYLKYNRQRDSLDSRVLGSQEIEPVIISPYDSYFQFTWTLPNYFKSDKNRYYVWLEGLEDDWSYIGNTPIIRYHKLPEGNFTLHIKGADSKGNWSKKELEVPIHVNPFFFKTWWFILGCIFLVGGLVFAFTRYRLQRLLEMERMRTRIAGDLHDEVGSMLSGLAMQAEILELDQHKSDTSRLHRISEISRLTLSKMRDVVWSIDSRRDQVKDLLDRMREHAEEMLTPKEMTFQFELGELPLEKKLQVDVRQHLFLFFKEAITNIVKHSNATIVTIRFGQFGDHFELSIEDNGTPTISSAASSGFGLQNLEMRAKKIGAIFQINRVSGFHVMLSMKSL</sequence>
<dbReference type="Gene3D" id="2.60.40.10">
    <property type="entry name" value="Immunoglobulins"/>
    <property type="match status" value="1"/>
</dbReference>
<keyword evidence="2" id="KW-1133">Transmembrane helix</keyword>
<dbReference type="SUPFAM" id="SSF63829">
    <property type="entry name" value="Calcium-dependent phosphotriesterase"/>
    <property type="match status" value="3"/>
</dbReference>
<dbReference type="InterPro" id="IPR013783">
    <property type="entry name" value="Ig-like_fold"/>
</dbReference>
<keyword evidence="2" id="KW-0812">Transmembrane</keyword>
<dbReference type="InterPro" id="IPR011712">
    <property type="entry name" value="Sig_transdc_His_kin_sub3_dim/P"/>
</dbReference>
<dbReference type="PANTHER" id="PTHR43547">
    <property type="entry name" value="TWO-COMPONENT HISTIDINE KINASE"/>
    <property type="match status" value="1"/>
</dbReference>
<protein>
    <recommendedName>
        <fullName evidence="7">Signal transduction histidine kinase subgroup 3 dimerisation and phosphoacceptor domain-containing protein</fullName>
    </recommendedName>
</protein>
<dbReference type="InterPro" id="IPR036890">
    <property type="entry name" value="HATPase_C_sf"/>
</dbReference>
<dbReference type="Pfam" id="PF07494">
    <property type="entry name" value="Reg_prop"/>
    <property type="match status" value="2"/>
</dbReference>
<reference evidence="5 6" key="1">
    <citation type="submission" date="2020-10" db="EMBL/GenBank/DDBJ databases">
        <title>Connecting structure to function with the recovery of over 1000 high-quality activated sludge metagenome-assembled genomes encoding full-length rRNA genes using long-read sequencing.</title>
        <authorList>
            <person name="Singleton C.M."/>
            <person name="Petriglieri F."/>
            <person name="Kristensen J.M."/>
            <person name="Kirkegaard R.H."/>
            <person name="Michaelsen T.Y."/>
            <person name="Andersen M.H."/>
            <person name="Karst S.M."/>
            <person name="Dueholm M.S."/>
            <person name="Nielsen P.H."/>
            <person name="Albertsen M."/>
        </authorList>
    </citation>
    <scope>NUCLEOTIDE SEQUENCE [LARGE SCALE GENOMIC DNA]</scope>
    <source>
        <strain evidence="5">Ribe_18-Q3-R11-54_MAXAC.273</strain>
    </source>
</reference>
<feature type="transmembrane region" description="Helical" evidence="2">
    <location>
        <begin position="795"/>
        <end position="817"/>
    </location>
</feature>
<dbReference type="Pfam" id="PF07495">
    <property type="entry name" value="Y_Y_Y"/>
    <property type="match status" value="1"/>
</dbReference>
<dbReference type="GO" id="GO:0016020">
    <property type="term" value="C:membrane"/>
    <property type="evidence" value="ECO:0007669"/>
    <property type="project" value="InterPro"/>
</dbReference>
<feature type="domain" description="Two component regulator three Y" evidence="3">
    <location>
        <begin position="724"/>
        <end position="787"/>
    </location>
</feature>
<dbReference type="PANTHER" id="PTHR43547:SF2">
    <property type="entry name" value="HYBRID SIGNAL TRANSDUCTION HISTIDINE KINASE C"/>
    <property type="match status" value="1"/>
</dbReference>
<name>A0A9D7XPC7_9BACT</name>
<evidence type="ECO:0000259" key="3">
    <source>
        <dbReference type="Pfam" id="PF07495"/>
    </source>
</evidence>
<dbReference type="Gene3D" id="1.20.5.1930">
    <property type="match status" value="1"/>
</dbReference>
<dbReference type="GO" id="GO:0000155">
    <property type="term" value="F:phosphorelay sensor kinase activity"/>
    <property type="evidence" value="ECO:0007669"/>
    <property type="project" value="InterPro"/>
</dbReference>
<accession>A0A9D7XPC7</accession>
<evidence type="ECO:0008006" key="7">
    <source>
        <dbReference type="Google" id="ProtNLM"/>
    </source>
</evidence>
<evidence type="ECO:0000313" key="5">
    <source>
        <dbReference type="EMBL" id="MBK9983035.1"/>
    </source>
</evidence>
<dbReference type="Gene3D" id="3.30.565.10">
    <property type="entry name" value="Histidine kinase-like ATPase, C-terminal domain"/>
    <property type="match status" value="1"/>
</dbReference>
<dbReference type="Gene3D" id="2.130.10.10">
    <property type="entry name" value="YVTN repeat-like/Quinoprotein amine dehydrogenase"/>
    <property type="match status" value="2"/>
</dbReference>
<dbReference type="EMBL" id="JADKGY010000008">
    <property type="protein sequence ID" value="MBK9983035.1"/>
    <property type="molecule type" value="Genomic_DNA"/>
</dbReference>
<comment type="caution">
    <text evidence="5">The sequence shown here is derived from an EMBL/GenBank/DDBJ whole genome shotgun (WGS) entry which is preliminary data.</text>
</comment>
<keyword evidence="2" id="KW-0472">Membrane</keyword>
<dbReference type="SUPFAM" id="SSF55874">
    <property type="entry name" value="ATPase domain of HSP90 chaperone/DNA topoisomerase II/histidine kinase"/>
    <property type="match status" value="1"/>
</dbReference>
<keyword evidence="1" id="KW-0597">Phosphoprotein</keyword>
<dbReference type="Proteomes" id="UP000808337">
    <property type="component" value="Unassembled WGS sequence"/>
</dbReference>
<proteinExistence type="predicted"/>
<organism evidence="5 6">
    <name type="scientific">Candidatus Opimibacter skivensis</name>
    <dbReference type="NCBI Taxonomy" id="2982028"/>
    <lineage>
        <taxon>Bacteria</taxon>
        <taxon>Pseudomonadati</taxon>
        <taxon>Bacteroidota</taxon>
        <taxon>Saprospiria</taxon>
        <taxon>Saprospirales</taxon>
        <taxon>Saprospiraceae</taxon>
        <taxon>Candidatus Opimibacter</taxon>
    </lineage>
</organism>
<dbReference type="Pfam" id="PF07730">
    <property type="entry name" value="HisKA_3"/>
    <property type="match status" value="1"/>
</dbReference>
<evidence type="ECO:0000259" key="4">
    <source>
        <dbReference type="Pfam" id="PF07730"/>
    </source>
</evidence>
<feature type="domain" description="Signal transduction histidine kinase subgroup 3 dimerisation and phosphoacceptor" evidence="4">
    <location>
        <begin position="827"/>
        <end position="885"/>
    </location>
</feature>
<dbReference type="InterPro" id="IPR011123">
    <property type="entry name" value="Y_Y_Y"/>
</dbReference>
<dbReference type="AlphaFoldDB" id="A0A9D7XPC7"/>
<gene>
    <name evidence="5" type="ORF">IPP15_11530</name>
</gene>
<dbReference type="GO" id="GO:0046983">
    <property type="term" value="F:protein dimerization activity"/>
    <property type="evidence" value="ECO:0007669"/>
    <property type="project" value="InterPro"/>
</dbReference>
<dbReference type="InterPro" id="IPR011110">
    <property type="entry name" value="Reg_prop"/>
</dbReference>